<name>A0ACC3ADH0_9EURO</name>
<evidence type="ECO:0000313" key="2">
    <source>
        <dbReference type="Proteomes" id="UP001172386"/>
    </source>
</evidence>
<organism evidence="1 2">
    <name type="scientific">Neophaeococcomyces mojaviensis</name>
    <dbReference type="NCBI Taxonomy" id="3383035"/>
    <lineage>
        <taxon>Eukaryota</taxon>
        <taxon>Fungi</taxon>
        <taxon>Dikarya</taxon>
        <taxon>Ascomycota</taxon>
        <taxon>Pezizomycotina</taxon>
        <taxon>Eurotiomycetes</taxon>
        <taxon>Chaetothyriomycetidae</taxon>
        <taxon>Chaetothyriales</taxon>
        <taxon>Chaetothyriales incertae sedis</taxon>
        <taxon>Neophaeococcomyces</taxon>
    </lineage>
</organism>
<dbReference type="EMBL" id="JAPDRQ010000036">
    <property type="protein sequence ID" value="KAJ9659839.1"/>
    <property type="molecule type" value="Genomic_DNA"/>
</dbReference>
<reference evidence="1" key="1">
    <citation type="submission" date="2022-10" db="EMBL/GenBank/DDBJ databases">
        <title>Culturing micro-colonial fungi from biological soil crusts in the Mojave desert and describing Neophaeococcomyces mojavensis, and introducing the new genera and species Taxawa tesnikishii.</title>
        <authorList>
            <person name="Kurbessoian T."/>
            <person name="Stajich J.E."/>
        </authorList>
    </citation>
    <scope>NUCLEOTIDE SEQUENCE</scope>
    <source>
        <strain evidence="1">JES_112</strain>
    </source>
</reference>
<comment type="caution">
    <text evidence="1">The sequence shown here is derived from an EMBL/GenBank/DDBJ whole genome shotgun (WGS) entry which is preliminary data.</text>
</comment>
<accession>A0ACC3ADH0</accession>
<gene>
    <name evidence="1" type="ORF">H2198_002908</name>
</gene>
<sequence>MSLPGFLESYAVCKPDGTFSLSYDGYTPWKRDAIFAIDMGFGSFSFGVAKLIDVSWDLVVGRGAQALLCIFAYKTFTKALSRTMESSTVTSRTFKAITLQNGTMFGVLGLIRDFAKTSGTRAKVAMFWTILPALFVPLVPIWLSALTGYIADVEGFVKDINNNLVPVEDFLPAIYTIHDGDRLGDPYTKDYRVVIPWVPSFSLSDSNTYNCLQGYARNYTSPTKEYYWRNGIDENCILLWRVSEYTSTYGMLGLNATETKFTFPNETNVTIREPALNISANFASSPHPYQSYATPDRYARTYKWYERPFGIDWKVNGTTPFVEAGPLFYHHTSSTAYNLTQLNENGSCQQQNNVRYKWGFSFLLLYVFLVAWLVWTIVMYGLYLDAHLHSRLDVVKRNMGLERAVLDLSLAMQKKVNVETVELHGNHQLEHLIRSSHMSYQSLLLDLLPPTRWTQVRQWWRDFRFGPWARAERWWLAALLIFNLFFVLSFTIKLFWRGWTPYFSALPGFGVFLVLVVGRNTRCRWLIFAFCFLLFWAGNIWWIDKLPWDQPKGEICYMDQEQLFVCS</sequence>
<dbReference type="Proteomes" id="UP001172386">
    <property type="component" value="Unassembled WGS sequence"/>
</dbReference>
<proteinExistence type="predicted"/>
<keyword evidence="2" id="KW-1185">Reference proteome</keyword>
<evidence type="ECO:0000313" key="1">
    <source>
        <dbReference type="EMBL" id="KAJ9659839.1"/>
    </source>
</evidence>
<protein>
    <submittedName>
        <fullName evidence="1">Uncharacterized protein</fullName>
    </submittedName>
</protein>